<name>A0AAD3S6C6_NEPGR</name>
<dbReference type="EMBL" id="BSYO01000005">
    <property type="protein sequence ID" value="GMH05317.1"/>
    <property type="molecule type" value="Genomic_DNA"/>
</dbReference>
<protein>
    <submittedName>
        <fullName evidence="1">Uncharacterized protein</fullName>
    </submittedName>
</protein>
<dbReference type="PANTHER" id="PTHR35687">
    <property type="entry name" value="OS07G0516700 PROTEIN"/>
    <property type="match status" value="1"/>
</dbReference>
<evidence type="ECO:0000313" key="2">
    <source>
        <dbReference type="Proteomes" id="UP001279734"/>
    </source>
</evidence>
<evidence type="ECO:0000313" key="1">
    <source>
        <dbReference type="EMBL" id="GMH05317.1"/>
    </source>
</evidence>
<dbReference type="PANTHER" id="PTHR35687:SF1">
    <property type="entry name" value="OS07G0516700 PROTEIN"/>
    <property type="match status" value="1"/>
</dbReference>
<comment type="caution">
    <text evidence="1">The sequence shown here is derived from an EMBL/GenBank/DDBJ whole genome shotgun (WGS) entry which is preliminary data.</text>
</comment>
<reference evidence="1" key="1">
    <citation type="submission" date="2023-05" db="EMBL/GenBank/DDBJ databases">
        <title>Nepenthes gracilis genome sequencing.</title>
        <authorList>
            <person name="Fukushima K."/>
        </authorList>
    </citation>
    <scope>NUCLEOTIDE SEQUENCE</scope>
    <source>
        <strain evidence="1">SING2019-196</strain>
    </source>
</reference>
<dbReference type="Proteomes" id="UP001279734">
    <property type="component" value="Unassembled WGS sequence"/>
</dbReference>
<accession>A0AAD3S6C6</accession>
<sequence>MAFMGKAYGYTKLEKEDPEEKKHRQALYLIYKTLEESDQISFRRRPLRICKLKVKMGKRIKKLRKRVLLGMYRVGVYINVPQHLKTLIRLLHGGATARRLPDPLCT</sequence>
<proteinExistence type="predicted"/>
<dbReference type="AlphaFoldDB" id="A0AAD3S6C6"/>
<keyword evidence="2" id="KW-1185">Reference proteome</keyword>
<organism evidence="1 2">
    <name type="scientific">Nepenthes gracilis</name>
    <name type="common">Slender pitcher plant</name>
    <dbReference type="NCBI Taxonomy" id="150966"/>
    <lineage>
        <taxon>Eukaryota</taxon>
        <taxon>Viridiplantae</taxon>
        <taxon>Streptophyta</taxon>
        <taxon>Embryophyta</taxon>
        <taxon>Tracheophyta</taxon>
        <taxon>Spermatophyta</taxon>
        <taxon>Magnoliopsida</taxon>
        <taxon>eudicotyledons</taxon>
        <taxon>Gunneridae</taxon>
        <taxon>Pentapetalae</taxon>
        <taxon>Caryophyllales</taxon>
        <taxon>Nepenthaceae</taxon>
        <taxon>Nepenthes</taxon>
    </lineage>
</organism>
<gene>
    <name evidence="1" type="ORF">Nepgr_007157</name>
</gene>